<dbReference type="AlphaFoldDB" id="A0AAE3VHN7"/>
<dbReference type="NCBIfam" id="TIGR01509">
    <property type="entry name" value="HAD-SF-IA-v3"/>
    <property type="match status" value="1"/>
</dbReference>
<dbReference type="GO" id="GO:0050308">
    <property type="term" value="F:sugar-phosphatase activity"/>
    <property type="evidence" value="ECO:0007669"/>
    <property type="project" value="TreeGrafter"/>
</dbReference>
<evidence type="ECO:0000313" key="2">
    <source>
        <dbReference type="Proteomes" id="UP001238163"/>
    </source>
</evidence>
<dbReference type="Pfam" id="PF00702">
    <property type="entry name" value="Hydrolase"/>
    <property type="match status" value="1"/>
</dbReference>
<dbReference type="RefSeq" id="WP_307262462.1">
    <property type="nucleotide sequence ID" value="NZ_JAUSVL010000001.1"/>
</dbReference>
<proteinExistence type="predicted"/>
<dbReference type="CDD" id="cd07505">
    <property type="entry name" value="HAD_BPGM-like"/>
    <property type="match status" value="1"/>
</dbReference>
<sequence>MAAGTDLSPLYSATTANFDAFVFDLDNTLMASEPYHVRGFAQAMRDLANYDMTAQDAKDFIGDTSVALATKIITRMGFSHITPQQVAARKAECTMAIFKAEPFPGACEFVRRYVGHKRLAVASNSPRPFVHQALQEIGLLESFDAIVTIEDVRERKPNPQMFFLAAQRLGVDPARCLIFEDSGIGLQAARAGNFPAVLVLNPGNPLPDTIPDDILTMTWPQLLRWANLT</sequence>
<gene>
    <name evidence="1" type="ORF">J3R75_002809</name>
</gene>
<comment type="caution">
    <text evidence="1">The sequence shown here is derived from an EMBL/GenBank/DDBJ whole genome shotgun (WGS) entry which is preliminary data.</text>
</comment>
<protein>
    <submittedName>
        <fullName evidence="1">HAD superfamily hydrolase (TIGR01509 family)</fullName>
    </submittedName>
</protein>
<dbReference type="InterPro" id="IPR051806">
    <property type="entry name" value="HAD-like_SPP"/>
</dbReference>
<dbReference type="InterPro" id="IPR006439">
    <property type="entry name" value="HAD-SF_hydro_IA"/>
</dbReference>
<dbReference type="SFLD" id="SFLDG01129">
    <property type="entry name" value="C1.5:_HAD__Beta-PGM__Phosphata"/>
    <property type="match status" value="1"/>
</dbReference>
<dbReference type="Gene3D" id="1.10.150.240">
    <property type="entry name" value="Putative phosphatase, domain 2"/>
    <property type="match status" value="1"/>
</dbReference>
<dbReference type="SFLD" id="SFLDS00003">
    <property type="entry name" value="Haloacid_Dehalogenase"/>
    <property type="match status" value="1"/>
</dbReference>
<name>A0AAE3VHN7_9BACT</name>
<dbReference type="PANTHER" id="PTHR43481:SF4">
    <property type="entry name" value="GLYCEROL-1-PHOSPHATE PHOSPHOHYDROLASE 1-RELATED"/>
    <property type="match status" value="1"/>
</dbReference>
<dbReference type="PANTHER" id="PTHR43481">
    <property type="entry name" value="FRUCTOSE-1-PHOSPHATE PHOSPHATASE"/>
    <property type="match status" value="1"/>
</dbReference>
<dbReference type="EMBL" id="JAUSVL010000001">
    <property type="protein sequence ID" value="MDQ0290702.1"/>
    <property type="molecule type" value="Genomic_DNA"/>
</dbReference>
<dbReference type="InterPro" id="IPR036412">
    <property type="entry name" value="HAD-like_sf"/>
</dbReference>
<organism evidence="1 2">
    <name type="scientific">Oligosphaera ethanolica</name>
    <dbReference type="NCBI Taxonomy" id="760260"/>
    <lineage>
        <taxon>Bacteria</taxon>
        <taxon>Pseudomonadati</taxon>
        <taxon>Lentisphaerota</taxon>
        <taxon>Oligosphaeria</taxon>
        <taxon>Oligosphaerales</taxon>
        <taxon>Oligosphaeraceae</taxon>
        <taxon>Oligosphaera</taxon>
    </lineage>
</organism>
<accession>A0AAE3VHN7</accession>
<dbReference type="InterPro" id="IPR023198">
    <property type="entry name" value="PGP-like_dom2"/>
</dbReference>
<reference evidence="1" key="1">
    <citation type="submission" date="2023-07" db="EMBL/GenBank/DDBJ databases">
        <title>Genomic Encyclopedia of Type Strains, Phase IV (KMG-IV): sequencing the most valuable type-strain genomes for metagenomic binning, comparative biology and taxonomic classification.</title>
        <authorList>
            <person name="Goeker M."/>
        </authorList>
    </citation>
    <scope>NUCLEOTIDE SEQUENCE</scope>
    <source>
        <strain evidence="1">DSM 24202</strain>
    </source>
</reference>
<dbReference type="PRINTS" id="PR00413">
    <property type="entry name" value="HADHALOGNASE"/>
</dbReference>
<dbReference type="Proteomes" id="UP001238163">
    <property type="component" value="Unassembled WGS sequence"/>
</dbReference>
<evidence type="ECO:0000313" key="1">
    <source>
        <dbReference type="EMBL" id="MDQ0290702.1"/>
    </source>
</evidence>
<dbReference type="InterPro" id="IPR023214">
    <property type="entry name" value="HAD_sf"/>
</dbReference>
<dbReference type="Gene3D" id="3.40.50.1000">
    <property type="entry name" value="HAD superfamily/HAD-like"/>
    <property type="match status" value="1"/>
</dbReference>
<dbReference type="SUPFAM" id="SSF56784">
    <property type="entry name" value="HAD-like"/>
    <property type="match status" value="1"/>
</dbReference>
<keyword evidence="2" id="KW-1185">Reference proteome</keyword>
<keyword evidence="1" id="KW-0378">Hydrolase</keyword>